<dbReference type="EMBL" id="LXQA010217172">
    <property type="protein sequence ID" value="MCI34794.1"/>
    <property type="molecule type" value="Genomic_DNA"/>
</dbReference>
<dbReference type="Proteomes" id="UP000265520">
    <property type="component" value="Unassembled WGS sequence"/>
</dbReference>
<organism evidence="1 2">
    <name type="scientific">Trifolium medium</name>
    <dbReference type="NCBI Taxonomy" id="97028"/>
    <lineage>
        <taxon>Eukaryota</taxon>
        <taxon>Viridiplantae</taxon>
        <taxon>Streptophyta</taxon>
        <taxon>Embryophyta</taxon>
        <taxon>Tracheophyta</taxon>
        <taxon>Spermatophyta</taxon>
        <taxon>Magnoliopsida</taxon>
        <taxon>eudicotyledons</taxon>
        <taxon>Gunneridae</taxon>
        <taxon>Pentapetalae</taxon>
        <taxon>rosids</taxon>
        <taxon>fabids</taxon>
        <taxon>Fabales</taxon>
        <taxon>Fabaceae</taxon>
        <taxon>Papilionoideae</taxon>
        <taxon>50 kb inversion clade</taxon>
        <taxon>NPAAA clade</taxon>
        <taxon>Hologalegina</taxon>
        <taxon>IRL clade</taxon>
        <taxon>Trifolieae</taxon>
        <taxon>Trifolium</taxon>
    </lineage>
</organism>
<accession>A0A392RFI6</accession>
<protein>
    <recommendedName>
        <fullName evidence="3">Envelope-like protein</fullName>
    </recommendedName>
</protein>
<dbReference type="AlphaFoldDB" id="A0A392RFI6"/>
<evidence type="ECO:0000313" key="2">
    <source>
        <dbReference type="Proteomes" id="UP000265520"/>
    </source>
</evidence>
<sequence length="61" mass="6795">MERGLGKDVLELQDIMDLIKKAGLIKTVWGIGPCYEKFLGRSEEPQAEVEVTDNDVCKAIT</sequence>
<name>A0A392RFI6_9FABA</name>
<comment type="caution">
    <text evidence="1">The sequence shown here is derived from an EMBL/GenBank/DDBJ whole genome shotgun (WGS) entry which is preliminary data.</text>
</comment>
<keyword evidence="2" id="KW-1185">Reference proteome</keyword>
<proteinExistence type="predicted"/>
<reference evidence="1 2" key="1">
    <citation type="journal article" date="2018" name="Front. Plant Sci.">
        <title>Red Clover (Trifolium pratense) and Zigzag Clover (T. medium) - A Picture of Genomic Similarities and Differences.</title>
        <authorList>
            <person name="Dluhosova J."/>
            <person name="Istvanek J."/>
            <person name="Nedelnik J."/>
            <person name="Repkova J."/>
        </authorList>
    </citation>
    <scope>NUCLEOTIDE SEQUENCE [LARGE SCALE GENOMIC DNA]</scope>
    <source>
        <strain evidence="2">cv. 10/8</strain>
        <tissue evidence="1">Leaf</tissue>
    </source>
</reference>
<feature type="non-terminal residue" evidence="1">
    <location>
        <position position="61"/>
    </location>
</feature>
<evidence type="ECO:0008006" key="3">
    <source>
        <dbReference type="Google" id="ProtNLM"/>
    </source>
</evidence>
<evidence type="ECO:0000313" key="1">
    <source>
        <dbReference type="EMBL" id="MCI34794.1"/>
    </source>
</evidence>